<dbReference type="InterPro" id="IPR018727">
    <property type="entry name" value="DUF2267"/>
</dbReference>
<dbReference type="EMBL" id="QHKO01000011">
    <property type="protein sequence ID" value="RAL20309.1"/>
    <property type="molecule type" value="Genomic_DNA"/>
</dbReference>
<gene>
    <name evidence="2" type="ORF">DL240_17150</name>
</gene>
<keyword evidence="3" id="KW-1185">Reference proteome</keyword>
<dbReference type="Gene3D" id="1.10.490.110">
    <property type="entry name" value="Uncharacterized conserved protein DUF2267"/>
    <property type="match status" value="1"/>
</dbReference>
<feature type="region of interest" description="Disordered" evidence="1">
    <location>
        <begin position="215"/>
        <end position="302"/>
    </location>
</feature>
<organism evidence="2 3">
    <name type="scientific">Lujinxingia litoralis</name>
    <dbReference type="NCBI Taxonomy" id="2211119"/>
    <lineage>
        <taxon>Bacteria</taxon>
        <taxon>Deltaproteobacteria</taxon>
        <taxon>Bradymonadales</taxon>
        <taxon>Lujinxingiaceae</taxon>
        <taxon>Lujinxingia</taxon>
    </lineage>
</organism>
<evidence type="ECO:0008006" key="4">
    <source>
        <dbReference type="Google" id="ProtNLM"/>
    </source>
</evidence>
<dbReference type="Pfam" id="PF10025">
    <property type="entry name" value="DUF2267"/>
    <property type="match status" value="1"/>
</dbReference>
<evidence type="ECO:0000313" key="2">
    <source>
        <dbReference type="EMBL" id="RAL20309.1"/>
    </source>
</evidence>
<evidence type="ECO:0000256" key="1">
    <source>
        <dbReference type="SAM" id="MobiDB-lite"/>
    </source>
</evidence>
<dbReference type="InterPro" id="IPR038282">
    <property type="entry name" value="DUF2267_sf"/>
</dbReference>
<protein>
    <recommendedName>
        <fullName evidence="4">DUF2267 domain-containing protein</fullName>
    </recommendedName>
</protein>
<accession>A0A328C1Z9</accession>
<evidence type="ECO:0000313" key="3">
    <source>
        <dbReference type="Proteomes" id="UP000249169"/>
    </source>
</evidence>
<proteinExistence type="predicted"/>
<name>A0A328C1Z9_9DELT</name>
<feature type="compositionally biased region" description="Polar residues" evidence="1">
    <location>
        <begin position="293"/>
        <end position="302"/>
    </location>
</feature>
<reference evidence="2 3" key="1">
    <citation type="submission" date="2018-05" db="EMBL/GenBank/DDBJ databases">
        <title>Lujinxingia marina gen. nov. sp. nov., a new facultative anaerobic member of the class Deltaproteobacteria, and proposal of Lujinxingaceae fam. nov.</title>
        <authorList>
            <person name="Li C.-M."/>
        </authorList>
    </citation>
    <scope>NUCLEOTIDE SEQUENCE [LARGE SCALE GENOMIC DNA]</scope>
    <source>
        <strain evidence="2 3">B210</strain>
    </source>
</reference>
<comment type="caution">
    <text evidence="2">The sequence shown here is derived from an EMBL/GenBank/DDBJ whole genome shotgun (WGS) entry which is preliminary data.</text>
</comment>
<feature type="compositionally biased region" description="Polar residues" evidence="1">
    <location>
        <begin position="252"/>
        <end position="268"/>
    </location>
</feature>
<sequence>MCACVSQLRAIRHATLPAERTLAGPRCGRGVGGEPGMGWGAELAPGGLGNVRSNLLRPYIGPVTLAGPAWPLWAWVSRPTSKRIEESVMNHDVFFMRVGHRTGIADEAMVAELIETVLRELGGALSAHAAREVSERLPEPLAGWLRERPDEKIGPGAPPTALYRQVGRALELEPGFAVEFTEVVCQVLGESLGREPRARLGEALGEGWEELFEPRAADVGQRPELAEEPGVIDRTTRDDMACGEPGSEHPLATSSGAQQDSIAATDSPHQGDRLATSQGKPARRTLAEGKPGSSRSLNEPHR</sequence>
<dbReference type="Proteomes" id="UP000249169">
    <property type="component" value="Unassembled WGS sequence"/>
</dbReference>
<dbReference type="AlphaFoldDB" id="A0A328C1Z9"/>